<dbReference type="InterPro" id="IPR045249">
    <property type="entry name" value="HARBI1-like"/>
</dbReference>
<sequence>MFRMEKHVFFKFCDELVEQGLKSTRQMGVQEMVAMFLNTVGHGVGNRMIQERFQHSGETVSRHFHEVLVACLRLSIKYIKPSDPKFQNVHSKIKNDQRYWPFFKNAIGAIDGTHIPCVVSPSDQPKFIGRKGYPTQNIMTVCDWDMCFIFALPGWEGTAHDTRVFDNAITIPTMNFPHPPPGKYYLVDAGYPTPKGYIGPYKCERYHLADFRRSSGFTNHNEVFNYYHSSLRCTIERTFGVWKNRFAILRHMPKFKIETQVQIVCATMAIHNFIRRHSEIDTEFNQYEHANILDGEDNSYVGENSDQTYTNLLFTKIKFAKSILCKLPFANCNPNTHLFPHTMNC</sequence>
<evidence type="ECO:0000313" key="10">
    <source>
        <dbReference type="Proteomes" id="UP000515211"/>
    </source>
</evidence>
<organism evidence="10 11">
    <name type="scientific">Arachis duranensis</name>
    <name type="common">Wild peanut</name>
    <dbReference type="NCBI Taxonomy" id="130453"/>
    <lineage>
        <taxon>Eukaryota</taxon>
        <taxon>Viridiplantae</taxon>
        <taxon>Streptophyta</taxon>
        <taxon>Embryophyta</taxon>
        <taxon>Tracheophyta</taxon>
        <taxon>Spermatophyta</taxon>
        <taxon>Magnoliopsida</taxon>
        <taxon>eudicotyledons</taxon>
        <taxon>Gunneridae</taxon>
        <taxon>Pentapetalae</taxon>
        <taxon>rosids</taxon>
        <taxon>fabids</taxon>
        <taxon>Fabales</taxon>
        <taxon>Fabaceae</taxon>
        <taxon>Papilionoideae</taxon>
        <taxon>50 kb inversion clade</taxon>
        <taxon>dalbergioids sensu lato</taxon>
        <taxon>Dalbergieae</taxon>
        <taxon>Pterocarpus clade</taxon>
        <taxon>Arachis</taxon>
    </lineage>
</organism>
<comment type="cofactor">
    <cofactor evidence="1">
        <name>a divalent metal cation</name>
        <dbReference type="ChEBI" id="CHEBI:60240"/>
    </cofactor>
</comment>
<dbReference type="GeneID" id="127741615"/>
<keyword evidence="6" id="KW-0378">Hydrolase</keyword>
<dbReference type="GO" id="GO:0004518">
    <property type="term" value="F:nuclease activity"/>
    <property type="evidence" value="ECO:0007669"/>
    <property type="project" value="UniProtKB-KW"/>
</dbReference>
<accession>A0A9C6WCQ3</accession>
<dbReference type="AlphaFoldDB" id="A0A9C6WCQ3"/>
<dbReference type="GO" id="GO:0046872">
    <property type="term" value="F:metal ion binding"/>
    <property type="evidence" value="ECO:0007669"/>
    <property type="project" value="UniProtKB-KW"/>
</dbReference>
<dbReference type="PANTHER" id="PTHR22930:SF221">
    <property type="entry name" value="NUCLEASE HARBI1"/>
    <property type="match status" value="1"/>
</dbReference>
<dbReference type="GO" id="GO:0005634">
    <property type="term" value="C:nucleus"/>
    <property type="evidence" value="ECO:0007669"/>
    <property type="project" value="UniProtKB-SubCell"/>
</dbReference>
<dbReference type="Proteomes" id="UP000515211">
    <property type="component" value="Chromosome 9"/>
</dbReference>
<evidence type="ECO:0000256" key="7">
    <source>
        <dbReference type="ARBA" id="ARBA00023242"/>
    </source>
</evidence>
<evidence type="ECO:0000256" key="4">
    <source>
        <dbReference type="ARBA" id="ARBA00022722"/>
    </source>
</evidence>
<evidence type="ECO:0000256" key="2">
    <source>
        <dbReference type="ARBA" id="ARBA00004123"/>
    </source>
</evidence>
<keyword evidence="5" id="KW-0479">Metal-binding</keyword>
<dbReference type="RefSeq" id="XP_052110357.1">
    <property type="nucleotide sequence ID" value="XM_052254397.1"/>
</dbReference>
<comment type="similarity">
    <text evidence="3">Belongs to the HARBI1 family.</text>
</comment>
<keyword evidence="10" id="KW-1185">Reference proteome</keyword>
<dbReference type="Pfam" id="PF26138">
    <property type="entry name" value="DUF8040"/>
    <property type="match status" value="1"/>
</dbReference>
<reference evidence="11" key="2">
    <citation type="submission" date="2025-08" db="UniProtKB">
        <authorList>
            <consortium name="RefSeq"/>
        </authorList>
    </citation>
    <scope>IDENTIFICATION</scope>
    <source>
        <tissue evidence="11">Whole plant</tissue>
    </source>
</reference>
<name>A0A9C6WCQ3_ARADU</name>
<evidence type="ECO:0000256" key="1">
    <source>
        <dbReference type="ARBA" id="ARBA00001968"/>
    </source>
</evidence>
<evidence type="ECO:0000259" key="8">
    <source>
        <dbReference type="Pfam" id="PF13359"/>
    </source>
</evidence>
<evidence type="ECO:0000256" key="3">
    <source>
        <dbReference type="ARBA" id="ARBA00006958"/>
    </source>
</evidence>
<keyword evidence="7" id="KW-0539">Nucleus</keyword>
<dbReference type="Pfam" id="PF13359">
    <property type="entry name" value="DDE_Tnp_4"/>
    <property type="match status" value="1"/>
</dbReference>
<feature type="domain" description="DUF8040" evidence="9">
    <location>
        <begin position="1"/>
        <end position="71"/>
    </location>
</feature>
<evidence type="ECO:0000256" key="6">
    <source>
        <dbReference type="ARBA" id="ARBA00022801"/>
    </source>
</evidence>
<dbReference type="InterPro" id="IPR058353">
    <property type="entry name" value="DUF8040"/>
</dbReference>
<comment type="subcellular location">
    <subcellularLocation>
        <location evidence="2">Nucleus</location>
    </subcellularLocation>
</comment>
<dbReference type="KEGG" id="adu:127741615"/>
<protein>
    <submittedName>
        <fullName evidence="11">Uncharacterized protein LOC127741615</fullName>
    </submittedName>
</protein>
<gene>
    <name evidence="11" type="primary">LOC127741615</name>
</gene>
<dbReference type="GO" id="GO:0016787">
    <property type="term" value="F:hydrolase activity"/>
    <property type="evidence" value="ECO:0007669"/>
    <property type="project" value="UniProtKB-KW"/>
</dbReference>
<feature type="domain" description="DDE Tnp4" evidence="8">
    <location>
        <begin position="110"/>
        <end position="272"/>
    </location>
</feature>
<dbReference type="InterPro" id="IPR027806">
    <property type="entry name" value="HARBI1_dom"/>
</dbReference>
<evidence type="ECO:0000256" key="5">
    <source>
        <dbReference type="ARBA" id="ARBA00022723"/>
    </source>
</evidence>
<evidence type="ECO:0000259" key="9">
    <source>
        <dbReference type="Pfam" id="PF26138"/>
    </source>
</evidence>
<reference evidence="10" key="1">
    <citation type="journal article" date="2016" name="Nat. Genet.">
        <title>The genome sequences of Arachis duranensis and Arachis ipaensis, the diploid ancestors of cultivated peanut.</title>
        <authorList>
            <person name="Bertioli D.J."/>
            <person name="Cannon S.B."/>
            <person name="Froenicke L."/>
            <person name="Huang G."/>
            <person name="Farmer A.D."/>
            <person name="Cannon E.K."/>
            <person name="Liu X."/>
            <person name="Gao D."/>
            <person name="Clevenger J."/>
            <person name="Dash S."/>
            <person name="Ren L."/>
            <person name="Moretzsohn M.C."/>
            <person name="Shirasawa K."/>
            <person name="Huang W."/>
            <person name="Vidigal B."/>
            <person name="Abernathy B."/>
            <person name="Chu Y."/>
            <person name="Niederhuth C.E."/>
            <person name="Umale P."/>
            <person name="Araujo A.C."/>
            <person name="Kozik A."/>
            <person name="Kim K.D."/>
            <person name="Burow M.D."/>
            <person name="Varshney R.K."/>
            <person name="Wang X."/>
            <person name="Zhang X."/>
            <person name="Barkley N."/>
            <person name="Guimaraes P.M."/>
            <person name="Isobe S."/>
            <person name="Guo B."/>
            <person name="Liao B."/>
            <person name="Stalker H.T."/>
            <person name="Schmitz R.J."/>
            <person name="Scheffler B.E."/>
            <person name="Leal-Bertioli S.C."/>
            <person name="Xun X."/>
            <person name="Jackson S.A."/>
            <person name="Michelmore R."/>
            <person name="Ozias-Akins P."/>
        </authorList>
    </citation>
    <scope>NUCLEOTIDE SEQUENCE [LARGE SCALE GENOMIC DNA]</scope>
    <source>
        <strain evidence="10">cv. V14167</strain>
    </source>
</reference>
<evidence type="ECO:0000313" key="11">
    <source>
        <dbReference type="RefSeq" id="XP_052110357.1"/>
    </source>
</evidence>
<keyword evidence="4" id="KW-0540">Nuclease</keyword>
<dbReference type="PANTHER" id="PTHR22930">
    <property type="match status" value="1"/>
</dbReference>
<proteinExistence type="inferred from homology"/>